<organism evidence="2 3">
    <name type="scientific">Thalassotalea castellviae</name>
    <dbReference type="NCBI Taxonomy" id="3075612"/>
    <lineage>
        <taxon>Bacteria</taxon>
        <taxon>Pseudomonadati</taxon>
        <taxon>Pseudomonadota</taxon>
        <taxon>Gammaproteobacteria</taxon>
        <taxon>Alteromonadales</taxon>
        <taxon>Colwelliaceae</taxon>
        <taxon>Thalassotalea</taxon>
    </lineage>
</organism>
<dbReference type="InterPro" id="IPR011990">
    <property type="entry name" value="TPR-like_helical_dom_sf"/>
</dbReference>
<dbReference type="Pfam" id="PF14280">
    <property type="entry name" value="DUF4365"/>
    <property type="match status" value="1"/>
</dbReference>
<accession>A0ABU3A667</accession>
<gene>
    <name evidence="2" type="ORF">RM573_15670</name>
</gene>
<evidence type="ECO:0000313" key="2">
    <source>
        <dbReference type="EMBL" id="MDT0605042.1"/>
    </source>
</evidence>
<comment type="caution">
    <text evidence="2">The sequence shown here is derived from an EMBL/GenBank/DDBJ whole genome shotgun (WGS) entry which is preliminary data.</text>
</comment>
<evidence type="ECO:0000313" key="3">
    <source>
        <dbReference type="Proteomes" id="UP001266357"/>
    </source>
</evidence>
<dbReference type="InterPro" id="IPR025375">
    <property type="entry name" value="DUF4365"/>
</dbReference>
<keyword evidence="3" id="KW-1185">Reference proteome</keyword>
<reference evidence="2 3" key="1">
    <citation type="submission" date="2023-09" db="EMBL/GenBank/DDBJ databases">
        <authorList>
            <person name="Rey-Velasco X."/>
        </authorList>
    </citation>
    <scope>NUCLEOTIDE SEQUENCE [LARGE SCALE GENOMIC DNA]</scope>
    <source>
        <strain evidence="2 3">W431</strain>
    </source>
</reference>
<sequence length="638" mass="74467">MPIRPQQHQLEDLSRDAFSSLLPREWVVRDKNKDYGIDVEVEIFDHRGYSTGLVFWVQLKATESTKESDRKKVSLEIETVDYYKSLDLPVLIARYSLEGNSFYVKWAHEVDFYPRKKGQKTKTINCSDELSKENALQLKGYLEKIKNIKQRKFNFPISISFEIQSEMVNKIDKWSLESQLKKELKKYSSLFVYEKSKSKSLIQIIISSKDLFVSFSGLTGCVIHKLDKIENDFVYELINSASLGISIALTRVGASELAAKIVLHSDIKEYFFSYEKLILELLPHILCTQYFDELIDAVLENMEYQDTNLIEIITHGIGMMRDNSGRSQFDSIESLLKKTLVKYKNKNWENLLGIAHYNLANHYRSRSRFNESLHHFIRAKRCDPSYLNRDYYHRECAGVLFELGKFLLSSKLYENAIKLGNENSDKALYADALMHSGLYKQANTHLIDYLDNTDSPDSIWQLKHVFLDSLIENSNVTEQRRQPKQAKDIINFELNGKERLANLEAALDLDNLYGLAWYNLGWHFYCDNNIEASQLCYLSCAVLQTWDIEAWVNAISLGFNKKTPICYLPLMIQAAYSYKNEEFLAELYKKFQDYPINERKVFYELISEVIRDINEPVDQKEFRMIDNNQVVDIMKITN</sequence>
<dbReference type="Gene3D" id="1.25.40.10">
    <property type="entry name" value="Tetratricopeptide repeat domain"/>
    <property type="match status" value="1"/>
</dbReference>
<feature type="domain" description="DUF4365" evidence="1">
    <location>
        <begin position="11"/>
        <end position="138"/>
    </location>
</feature>
<proteinExistence type="predicted"/>
<evidence type="ECO:0000259" key="1">
    <source>
        <dbReference type="Pfam" id="PF14280"/>
    </source>
</evidence>
<dbReference type="SUPFAM" id="SSF48452">
    <property type="entry name" value="TPR-like"/>
    <property type="match status" value="1"/>
</dbReference>
<name>A0ABU3A667_9GAMM</name>
<protein>
    <submittedName>
        <fullName evidence="2">DUF4365 domain-containing protein</fullName>
    </submittedName>
</protein>
<dbReference type="Proteomes" id="UP001266357">
    <property type="component" value="Unassembled WGS sequence"/>
</dbReference>
<dbReference type="EMBL" id="JAVRIF010000010">
    <property type="protein sequence ID" value="MDT0605042.1"/>
    <property type="molecule type" value="Genomic_DNA"/>
</dbReference>
<dbReference type="RefSeq" id="WP_311584139.1">
    <property type="nucleotide sequence ID" value="NZ_JAVRIF010000010.1"/>
</dbReference>